<protein>
    <submittedName>
        <fullName evidence="5">Zinc ABC transporter substrate-binding protein</fullName>
    </submittedName>
</protein>
<dbReference type="SUPFAM" id="SSF53807">
    <property type="entry name" value="Helical backbone' metal receptor"/>
    <property type="match status" value="1"/>
</dbReference>
<dbReference type="PRINTS" id="PR00690">
    <property type="entry name" value="ADHESNFAMILY"/>
</dbReference>
<dbReference type="InterPro" id="IPR006128">
    <property type="entry name" value="Lipoprotein_PsaA-like"/>
</dbReference>
<gene>
    <name evidence="5" type="ORF">WCY31_10180</name>
</gene>
<evidence type="ECO:0000313" key="5">
    <source>
        <dbReference type="EMBL" id="XAU14608.1"/>
    </source>
</evidence>
<accession>A0ABZ3H929</accession>
<evidence type="ECO:0000256" key="2">
    <source>
        <dbReference type="ARBA" id="ARBA00022448"/>
    </source>
</evidence>
<name>A0ABZ3H929_9BACT</name>
<organism evidence="5 6">
    <name type="scientific">Sulfurimonas diazotrophicus</name>
    <dbReference type="NCBI Taxonomy" id="3131939"/>
    <lineage>
        <taxon>Bacteria</taxon>
        <taxon>Pseudomonadati</taxon>
        <taxon>Campylobacterota</taxon>
        <taxon>Epsilonproteobacteria</taxon>
        <taxon>Campylobacterales</taxon>
        <taxon>Sulfurimonadaceae</taxon>
        <taxon>Sulfurimonas</taxon>
    </lineage>
</organism>
<reference evidence="5 6" key="1">
    <citation type="submission" date="2024-03" db="EMBL/GenBank/DDBJ databases">
        <title>Sulfurimonas sp. HSL3-1.</title>
        <authorList>
            <person name="Wang S."/>
        </authorList>
    </citation>
    <scope>NUCLEOTIDE SEQUENCE [LARGE SCALE GENOMIC DNA]</scope>
    <source>
        <strain evidence="5 6">HSL3-1</strain>
    </source>
</reference>
<dbReference type="InterPro" id="IPR050492">
    <property type="entry name" value="Bact_metal-bind_prot9"/>
</dbReference>
<sequence>MKKLLFILLLPAALLAHLNIAVTYPYIGALTRAVGGDHVTTVVLAKGNWDPHFVVPRPSLIAKMRRADALIMNGGQLEIGWLPPLIRRGNNPKVNPGAPTFLNLAQGIELINKPSEVDRANGDIHPAGNPHFHLDPHNIPLLAKQIALFLASIDAEHKSIYEKNLESFNAEWEKNLARWTRVMAPKQGMKVVQFHDNLAYFNKAYGLINIATIEPLPGIPPSPRHTLDVIGKIRAEHPCCILHDVYHSTKTAEYIRDKTGIRVILMPHDIGALESIDSLTALFDYLTKALTDD</sequence>
<keyword evidence="3" id="KW-0732">Signal</keyword>
<evidence type="ECO:0000256" key="1">
    <source>
        <dbReference type="ARBA" id="ARBA00011028"/>
    </source>
</evidence>
<dbReference type="Pfam" id="PF01297">
    <property type="entry name" value="ZnuA"/>
    <property type="match status" value="1"/>
</dbReference>
<evidence type="ECO:0000256" key="4">
    <source>
        <dbReference type="RuleBase" id="RU003512"/>
    </source>
</evidence>
<dbReference type="RefSeq" id="WP_345972294.1">
    <property type="nucleotide sequence ID" value="NZ_CP147920.1"/>
</dbReference>
<evidence type="ECO:0000313" key="6">
    <source>
        <dbReference type="Proteomes" id="UP001447842"/>
    </source>
</evidence>
<proteinExistence type="inferred from homology"/>
<dbReference type="EMBL" id="CP147920">
    <property type="protein sequence ID" value="XAU14608.1"/>
    <property type="molecule type" value="Genomic_DNA"/>
</dbReference>
<dbReference type="PANTHER" id="PTHR42953">
    <property type="entry name" value="HIGH-AFFINITY ZINC UPTAKE SYSTEM PROTEIN ZNUA-RELATED"/>
    <property type="match status" value="1"/>
</dbReference>
<keyword evidence="6" id="KW-1185">Reference proteome</keyword>
<dbReference type="Gene3D" id="3.40.50.1980">
    <property type="entry name" value="Nitrogenase molybdenum iron protein domain"/>
    <property type="match status" value="2"/>
</dbReference>
<evidence type="ECO:0000256" key="3">
    <source>
        <dbReference type="ARBA" id="ARBA00022729"/>
    </source>
</evidence>
<keyword evidence="2 4" id="KW-0813">Transport</keyword>
<comment type="similarity">
    <text evidence="1 4">Belongs to the bacterial solute-binding protein 9 family.</text>
</comment>
<dbReference type="Proteomes" id="UP001447842">
    <property type="component" value="Chromosome"/>
</dbReference>
<dbReference type="InterPro" id="IPR006127">
    <property type="entry name" value="ZnuA-like"/>
</dbReference>
<dbReference type="PANTHER" id="PTHR42953:SF2">
    <property type="entry name" value="ADHESION PROTEIN"/>
    <property type="match status" value="1"/>
</dbReference>